<name>A0A1Y2DW19_9PEZI</name>
<sequence>MKAMRPDIRAHEWSDRDLQVMRELSRQTNHRDARFINRLIDDFIIVDHQGQHRYLIFEEPVEMSLRAFESCFPNRQLPEDTLGTITRQLLRAVRFAHGRNVVLNFSPDNVFIKTMQPIKTRARIRDLARYVCGGVEKTCPGQDLWDSAGNLRFEIRLWNLEAAHQAGTPLRTSLQATAIYPPELRIGIPVENGQSDDPPPIVDKPADIWNLAPFIFQLVTKQPLLLGRRACTFAHTDDEEANMECLAEMMALLGPIPERMRGDIWDKIYVRLDEETSKFDEPITPPSRRSLNDIFDALNHPELPVSLRPNMNLFKDFIRCMFCMDPQQRCTINELLSHRLLQGLH</sequence>
<dbReference type="SUPFAM" id="SSF56112">
    <property type="entry name" value="Protein kinase-like (PK-like)"/>
    <property type="match status" value="1"/>
</dbReference>
<dbReference type="GO" id="GO:0005524">
    <property type="term" value="F:ATP binding"/>
    <property type="evidence" value="ECO:0007669"/>
    <property type="project" value="UniProtKB-KW"/>
</dbReference>
<dbReference type="InterPro" id="IPR050117">
    <property type="entry name" value="MAPK"/>
</dbReference>
<keyword evidence="1" id="KW-0723">Serine/threonine-protein kinase</keyword>
<evidence type="ECO:0000256" key="3">
    <source>
        <dbReference type="ARBA" id="ARBA00022840"/>
    </source>
</evidence>
<feature type="domain" description="Protein kinase" evidence="4">
    <location>
        <begin position="1"/>
        <end position="341"/>
    </location>
</feature>
<accession>A0A1Y2DW19</accession>
<protein>
    <submittedName>
        <fullName evidence="5">Kinase-like domain-containing protein</fullName>
    </submittedName>
</protein>
<dbReference type="EMBL" id="MCFJ01000008">
    <property type="protein sequence ID" value="ORY63379.1"/>
    <property type="molecule type" value="Genomic_DNA"/>
</dbReference>
<keyword evidence="3" id="KW-0067">ATP-binding</keyword>
<dbReference type="GO" id="GO:0004674">
    <property type="term" value="F:protein serine/threonine kinase activity"/>
    <property type="evidence" value="ECO:0007669"/>
    <property type="project" value="UniProtKB-KW"/>
</dbReference>
<dbReference type="InterPro" id="IPR000719">
    <property type="entry name" value="Prot_kinase_dom"/>
</dbReference>
<dbReference type="STRING" id="1141098.A0A1Y2DW19"/>
<dbReference type="SMART" id="SM00220">
    <property type="entry name" value="S_TKc"/>
    <property type="match status" value="1"/>
</dbReference>
<dbReference type="Gene3D" id="1.10.510.10">
    <property type="entry name" value="Transferase(Phosphotransferase) domain 1"/>
    <property type="match status" value="1"/>
</dbReference>
<evidence type="ECO:0000256" key="2">
    <source>
        <dbReference type="ARBA" id="ARBA00022741"/>
    </source>
</evidence>
<evidence type="ECO:0000313" key="5">
    <source>
        <dbReference type="EMBL" id="ORY63379.1"/>
    </source>
</evidence>
<dbReference type="InterPro" id="IPR011009">
    <property type="entry name" value="Kinase-like_dom_sf"/>
</dbReference>
<comment type="caution">
    <text evidence="5">The sequence shown here is derived from an EMBL/GenBank/DDBJ whole genome shotgun (WGS) entry which is preliminary data.</text>
</comment>
<reference evidence="5 6" key="1">
    <citation type="submission" date="2016-07" db="EMBL/GenBank/DDBJ databases">
        <title>Pervasive Adenine N6-methylation of Active Genes in Fungi.</title>
        <authorList>
            <consortium name="DOE Joint Genome Institute"/>
            <person name="Mondo S.J."/>
            <person name="Dannebaum R.O."/>
            <person name="Kuo R.C."/>
            <person name="Labutti K."/>
            <person name="Haridas S."/>
            <person name="Kuo A."/>
            <person name="Salamov A."/>
            <person name="Ahrendt S.R."/>
            <person name="Lipzen A."/>
            <person name="Sullivan W."/>
            <person name="Andreopoulos W.B."/>
            <person name="Clum A."/>
            <person name="Lindquist E."/>
            <person name="Daum C."/>
            <person name="Ramamoorthy G.K."/>
            <person name="Gryganskyi A."/>
            <person name="Culley D."/>
            <person name="Magnuson J.K."/>
            <person name="James T.Y."/>
            <person name="O'Malley M.A."/>
            <person name="Stajich J.E."/>
            <person name="Spatafora J.W."/>
            <person name="Visel A."/>
            <person name="Grigoriev I.V."/>
        </authorList>
    </citation>
    <scope>NUCLEOTIDE SEQUENCE [LARGE SCALE GENOMIC DNA]</scope>
    <source>
        <strain evidence="5 6">CBS 129021</strain>
    </source>
</reference>
<gene>
    <name evidence="5" type="ORF">BCR38DRAFT_486123</name>
</gene>
<dbReference type="AlphaFoldDB" id="A0A1Y2DW19"/>
<keyword evidence="6" id="KW-1185">Reference proteome</keyword>
<dbReference type="PROSITE" id="PS50011">
    <property type="entry name" value="PROTEIN_KINASE_DOM"/>
    <property type="match status" value="1"/>
</dbReference>
<evidence type="ECO:0000313" key="6">
    <source>
        <dbReference type="Proteomes" id="UP000193689"/>
    </source>
</evidence>
<dbReference type="PANTHER" id="PTHR24055">
    <property type="entry name" value="MITOGEN-ACTIVATED PROTEIN KINASE"/>
    <property type="match status" value="1"/>
</dbReference>
<keyword evidence="5" id="KW-0808">Transferase</keyword>
<keyword evidence="5" id="KW-0418">Kinase</keyword>
<evidence type="ECO:0000256" key="1">
    <source>
        <dbReference type="ARBA" id="ARBA00022527"/>
    </source>
</evidence>
<dbReference type="RefSeq" id="XP_040715036.1">
    <property type="nucleotide sequence ID" value="XM_040863991.1"/>
</dbReference>
<proteinExistence type="predicted"/>
<dbReference type="Gene3D" id="3.30.200.20">
    <property type="entry name" value="Phosphorylase Kinase, domain 1"/>
    <property type="match status" value="1"/>
</dbReference>
<dbReference type="Proteomes" id="UP000193689">
    <property type="component" value="Unassembled WGS sequence"/>
</dbReference>
<evidence type="ECO:0000259" key="4">
    <source>
        <dbReference type="PROSITE" id="PS50011"/>
    </source>
</evidence>
<dbReference type="InParanoid" id="A0A1Y2DW19"/>
<keyword evidence="2" id="KW-0547">Nucleotide-binding</keyword>
<dbReference type="OrthoDB" id="4936320at2759"/>
<dbReference type="GeneID" id="63780203"/>
<organism evidence="5 6">
    <name type="scientific">Pseudomassariella vexata</name>
    <dbReference type="NCBI Taxonomy" id="1141098"/>
    <lineage>
        <taxon>Eukaryota</taxon>
        <taxon>Fungi</taxon>
        <taxon>Dikarya</taxon>
        <taxon>Ascomycota</taxon>
        <taxon>Pezizomycotina</taxon>
        <taxon>Sordariomycetes</taxon>
        <taxon>Xylariomycetidae</taxon>
        <taxon>Amphisphaeriales</taxon>
        <taxon>Pseudomassariaceae</taxon>
        <taxon>Pseudomassariella</taxon>
    </lineage>
</organism>